<comment type="caution">
    <text evidence="5">The sequence shown here is derived from an EMBL/GenBank/DDBJ whole genome shotgun (WGS) entry which is preliminary data.</text>
</comment>
<sequence length="172" mass="17534">MIHNKIRSLAVPAVALTAAALLAGCVTPVPVYQTRYPYQPAAAPVYPAAPAYNQAVYVETGIVANIEVLRSETPPVAPSGGGAVVGGLVGGVLGNQIGHGSGRAAATMLGVVGGALAGNAVEARNGAGRVYESYRVSVQMSNGSYRSFDVPSPGDLRIGDRVRIDGGQISRY</sequence>
<dbReference type="EMBL" id="QQAV01000004">
    <property type="protein sequence ID" value="RDI24989.1"/>
    <property type="molecule type" value="Genomic_DNA"/>
</dbReference>
<evidence type="ECO:0000256" key="1">
    <source>
        <dbReference type="ARBA" id="ARBA00004370"/>
    </source>
</evidence>
<comment type="subcellular location">
    <subcellularLocation>
        <location evidence="1">Membrane</location>
    </subcellularLocation>
</comment>
<evidence type="ECO:0000313" key="6">
    <source>
        <dbReference type="Proteomes" id="UP000255265"/>
    </source>
</evidence>
<feature type="domain" description="Glycine zipper 2TM" evidence="4">
    <location>
        <begin position="81"/>
        <end position="122"/>
    </location>
</feature>
<proteinExistence type="predicted"/>
<dbReference type="Pfam" id="PF05433">
    <property type="entry name" value="Rick_17kDa_Anti"/>
    <property type="match status" value="1"/>
</dbReference>
<dbReference type="PANTHER" id="PTHR35603">
    <property type="match status" value="1"/>
</dbReference>
<reference evidence="5 6" key="1">
    <citation type="submission" date="2018-07" db="EMBL/GenBank/DDBJ databases">
        <title>Genomic Encyclopedia of Type Strains, Phase IV (KMG-IV): sequencing the most valuable type-strain genomes for metagenomic binning, comparative biology and taxonomic classification.</title>
        <authorList>
            <person name="Goeker M."/>
        </authorList>
    </citation>
    <scope>NUCLEOTIDE SEQUENCE [LARGE SCALE GENOMIC DNA]</scope>
    <source>
        <strain evidence="5 6">DSM 21352</strain>
    </source>
</reference>
<dbReference type="RefSeq" id="WP_425326698.1">
    <property type="nucleotide sequence ID" value="NZ_QQAV01000004.1"/>
</dbReference>
<dbReference type="STRING" id="433924.NS331_22235"/>
<evidence type="ECO:0000256" key="2">
    <source>
        <dbReference type="ARBA" id="ARBA00023136"/>
    </source>
</evidence>
<dbReference type="InterPro" id="IPR051407">
    <property type="entry name" value="Bact_OM_lipoprot/Surf_antigen"/>
</dbReference>
<feature type="signal peptide" evidence="3">
    <location>
        <begin position="1"/>
        <end position="23"/>
    </location>
</feature>
<feature type="chain" id="PRO_5017035132" evidence="3">
    <location>
        <begin position="24"/>
        <end position="172"/>
    </location>
</feature>
<dbReference type="InterPro" id="IPR008816">
    <property type="entry name" value="Gly_zipper_2TM_dom"/>
</dbReference>
<dbReference type="Proteomes" id="UP000255265">
    <property type="component" value="Unassembled WGS sequence"/>
</dbReference>
<dbReference type="GO" id="GO:0019867">
    <property type="term" value="C:outer membrane"/>
    <property type="evidence" value="ECO:0007669"/>
    <property type="project" value="InterPro"/>
</dbReference>
<keyword evidence="6" id="KW-1185">Reference proteome</keyword>
<organism evidence="5 6">
    <name type="scientific">Pseudacidovorax intermedius</name>
    <dbReference type="NCBI Taxonomy" id="433924"/>
    <lineage>
        <taxon>Bacteria</taxon>
        <taxon>Pseudomonadati</taxon>
        <taxon>Pseudomonadota</taxon>
        <taxon>Betaproteobacteria</taxon>
        <taxon>Burkholderiales</taxon>
        <taxon>Comamonadaceae</taxon>
        <taxon>Pseudacidovorax</taxon>
    </lineage>
</organism>
<name>A0A370FIP4_9BURK</name>
<dbReference type="PANTHER" id="PTHR35603:SF2">
    <property type="entry name" value="OUTER MEMBRANE LIPOPROTEIN"/>
    <property type="match status" value="1"/>
</dbReference>
<keyword evidence="3" id="KW-0732">Signal</keyword>
<dbReference type="PROSITE" id="PS51257">
    <property type="entry name" value="PROKAR_LIPOPROTEIN"/>
    <property type="match status" value="1"/>
</dbReference>
<protein>
    <submittedName>
        <fullName evidence="5">Glycine zipper 2TM protein</fullName>
    </submittedName>
</protein>
<evidence type="ECO:0000313" key="5">
    <source>
        <dbReference type="EMBL" id="RDI24989.1"/>
    </source>
</evidence>
<gene>
    <name evidence="5" type="ORF">DFR41_10439</name>
</gene>
<evidence type="ECO:0000259" key="4">
    <source>
        <dbReference type="Pfam" id="PF05433"/>
    </source>
</evidence>
<keyword evidence="2" id="KW-0472">Membrane</keyword>
<dbReference type="AlphaFoldDB" id="A0A370FIP4"/>
<evidence type="ECO:0000256" key="3">
    <source>
        <dbReference type="SAM" id="SignalP"/>
    </source>
</evidence>
<accession>A0A370FIP4</accession>